<dbReference type="InterPro" id="IPR001245">
    <property type="entry name" value="Ser-Thr/Tyr_kinase_cat_dom"/>
</dbReference>
<dbReference type="InterPro" id="IPR011009">
    <property type="entry name" value="Kinase-like_dom_sf"/>
</dbReference>
<dbReference type="Gene3D" id="1.10.510.10">
    <property type="entry name" value="Transferase(Phosphotransferase) domain 1"/>
    <property type="match status" value="1"/>
</dbReference>
<dbReference type="SMART" id="SM00320">
    <property type="entry name" value="WD40"/>
    <property type="match status" value="3"/>
</dbReference>
<feature type="region of interest" description="Disordered" evidence="8">
    <location>
        <begin position="809"/>
        <end position="829"/>
    </location>
</feature>
<evidence type="ECO:0000256" key="8">
    <source>
        <dbReference type="SAM" id="MobiDB-lite"/>
    </source>
</evidence>
<evidence type="ECO:0000256" key="7">
    <source>
        <dbReference type="PROSITE-ProRule" id="PRU10141"/>
    </source>
</evidence>
<evidence type="ECO:0000256" key="1">
    <source>
        <dbReference type="ARBA" id="ARBA00004329"/>
    </source>
</evidence>
<feature type="compositionally biased region" description="Basic and acidic residues" evidence="8">
    <location>
        <begin position="532"/>
        <end position="546"/>
    </location>
</feature>
<dbReference type="GO" id="GO:0005524">
    <property type="term" value="F:ATP binding"/>
    <property type="evidence" value="ECO:0007669"/>
    <property type="project" value="UniProtKB-UniRule"/>
</dbReference>
<keyword evidence="2" id="KW-0723">Serine/threonine-protein kinase</keyword>
<dbReference type="PROSITE" id="PS00108">
    <property type="entry name" value="PROTEIN_KINASE_ST"/>
    <property type="match status" value="1"/>
</dbReference>
<feature type="binding site" evidence="7">
    <location>
        <position position="139"/>
    </location>
    <ligand>
        <name>ATP</name>
        <dbReference type="ChEBI" id="CHEBI:30616"/>
    </ligand>
</feature>
<dbReference type="Proteomes" id="UP000701853">
    <property type="component" value="Chromosome 12"/>
</dbReference>
<evidence type="ECO:0000256" key="6">
    <source>
        <dbReference type="ARBA" id="ARBA00022840"/>
    </source>
</evidence>
<feature type="domain" description="Protein kinase" evidence="9">
    <location>
        <begin position="111"/>
        <end position="405"/>
    </location>
</feature>
<dbReference type="InterPro" id="IPR022175">
    <property type="entry name" value="BCAS3_dom"/>
</dbReference>
<feature type="compositionally biased region" description="Basic and acidic residues" evidence="8">
    <location>
        <begin position="1424"/>
        <end position="1445"/>
    </location>
</feature>
<feature type="region of interest" description="Disordered" evidence="8">
    <location>
        <begin position="530"/>
        <end position="551"/>
    </location>
</feature>
<reference evidence="10 11" key="1">
    <citation type="journal article" date="2021" name="bioRxiv">
        <title>The Gossypium anomalum genome as a resource for cotton improvement and evolutionary analysis of hybrid incompatibility.</title>
        <authorList>
            <person name="Grover C.E."/>
            <person name="Yuan D."/>
            <person name="Arick M.A."/>
            <person name="Miller E.R."/>
            <person name="Hu G."/>
            <person name="Peterson D.G."/>
            <person name="Wendel J.F."/>
            <person name="Udall J.A."/>
        </authorList>
    </citation>
    <scope>NUCLEOTIDE SEQUENCE [LARGE SCALE GENOMIC DNA]</scope>
    <source>
        <strain evidence="10">JFW-Udall</strain>
        <tissue evidence="10">Leaf</tissue>
    </source>
</reference>
<dbReference type="SUPFAM" id="SSF50978">
    <property type="entry name" value="WD40 repeat-like"/>
    <property type="match status" value="1"/>
</dbReference>
<evidence type="ECO:0000313" key="11">
    <source>
        <dbReference type="Proteomes" id="UP000701853"/>
    </source>
</evidence>
<dbReference type="PROSITE" id="PS00107">
    <property type="entry name" value="PROTEIN_KINASE_ATP"/>
    <property type="match status" value="1"/>
</dbReference>
<proteinExistence type="predicted"/>
<accession>A0A8J5XZS1</accession>
<feature type="compositionally biased region" description="Low complexity" evidence="8">
    <location>
        <begin position="816"/>
        <end position="829"/>
    </location>
</feature>
<dbReference type="GO" id="GO:0000407">
    <property type="term" value="C:phagophore assembly site"/>
    <property type="evidence" value="ECO:0007669"/>
    <property type="project" value="UniProtKB-SubCell"/>
</dbReference>
<evidence type="ECO:0000256" key="2">
    <source>
        <dbReference type="ARBA" id="ARBA00022527"/>
    </source>
</evidence>
<dbReference type="InterPro" id="IPR015943">
    <property type="entry name" value="WD40/YVTN_repeat-like_dom_sf"/>
</dbReference>
<evidence type="ECO:0000313" key="10">
    <source>
        <dbReference type="EMBL" id="KAG8473939.1"/>
    </source>
</evidence>
<dbReference type="GO" id="GO:0004674">
    <property type="term" value="F:protein serine/threonine kinase activity"/>
    <property type="evidence" value="ECO:0007669"/>
    <property type="project" value="UniProtKB-KW"/>
</dbReference>
<dbReference type="InterPro" id="IPR000719">
    <property type="entry name" value="Prot_kinase_dom"/>
</dbReference>
<dbReference type="GO" id="GO:0006914">
    <property type="term" value="P:autophagy"/>
    <property type="evidence" value="ECO:0007669"/>
    <property type="project" value="InterPro"/>
</dbReference>
<comment type="caution">
    <text evidence="10">The sequence shown here is derived from an EMBL/GenBank/DDBJ whole genome shotgun (WGS) entry which is preliminary data.</text>
</comment>
<evidence type="ECO:0000256" key="5">
    <source>
        <dbReference type="ARBA" id="ARBA00022777"/>
    </source>
</evidence>
<organism evidence="10 11">
    <name type="scientific">Gossypium anomalum</name>
    <dbReference type="NCBI Taxonomy" id="47600"/>
    <lineage>
        <taxon>Eukaryota</taxon>
        <taxon>Viridiplantae</taxon>
        <taxon>Streptophyta</taxon>
        <taxon>Embryophyta</taxon>
        <taxon>Tracheophyta</taxon>
        <taxon>Spermatophyta</taxon>
        <taxon>Magnoliopsida</taxon>
        <taxon>eudicotyledons</taxon>
        <taxon>Gunneridae</taxon>
        <taxon>Pentapetalae</taxon>
        <taxon>rosids</taxon>
        <taxon>malvids</taxon>
        <taxon>Malvales</taxon>
        <taxon>Malvaceae</taxon>
        <taxon>Malvoideae</taxon>
        <taxon>Gossypium</taxon>
    </lineage>
</organism>
<name>A0A8J5XZS1_9ROSI</name>
<dbReference type="FunFam" id="3.30.200.20:FF:000389">
    <property type="entry name" value="Receptor-like cytosolic serine/threonine-protein kinase RBK1"/>
    <property type="match status" value="1"/>
</dbReference>
<keyword evidence="4 7" id="KW-0547">Nucleotide-binding</keyword>
<dbReference type="Gene3D" id="3.30.200.20">
    <property type="entry name" value="Phosphorylase Kinase, domain 1"/>
    <property type="match status" value="1"/>
</dbReference>
<dbReference type="GO" id="GO:0042594">
    <property type="term" value="P:response to starvation"/>
    <property type="evidence" value="ECO:0007669"/>
    <property type="project" value="TreeGrafter"/>
</dbReference>
<dbReference type="InterPro" id="IPR008271">
    <property type="entry name" value="Ser/Thr_kinase_AS"/>
</dbReference>
<dbReference type="SMART" id="SM00220">
    <property type="entry name" value="S_TKc"/>
    <property type="match status" value="1"/>
</dbReference>
<dbReference type="PANTHER" id="PTHR13268">
    <property type="entry name" value="BREAST CARCINOMA AMPLIFIED SEQUENCE 3"/>
    <property type="match status" value="1"/>
</dbReference>
<evidence type="ECO:0000256" key="3">
    <source>
        <dbReference type="ARBA" id="ARBA00022679"/>
    </source>
</evidence>
<dbReference type="InterPro" id="IPR036322">
    <property type="entry name" value="WD40_repeat_dom_sf"/>
</dbReference>
<comment type="subcellular location">
    <subcellularLocation>
        <location evidence="1">Preautophagosomal structure</location>
    </subcellularLocation>
</comment>
<dbReference type="PANTHER" id="PTHR13268:SF0">
    <property type="entry name" value="BCAS3 MICROTUBULE ASSOCIATED CELL MIGRATION FACTOR"/>
    <property type="match status" value="1"/>
</dbReference>
<evidence type="ECO:0000256" key="4">
    <source>
        <dbReference type="ARBA" id="ARBA00022741"/>
    </source>
</evidence>
<keyword evidence="3" id="KW-0808">Transferase</keyword>
<protein>
    <recommendedName>
        <fullName evidence="9">Protein kinase domain-containing protein</fullName>
    </recommendedName>
</protein>
<evidence type="ECO:0000259" key="9">
    <source>
        <dbReference type="PROSITE" id="PS50011"/>
    </source>
</evidence>
<dbReference type="PROSITE" id="PS50011">
    <property type="entry name" value="PROTEIN_KINASE_DOM"/>
    <property type="match status" value="1"/>
</dbReference>
<dbReference type="InterPro" id="IPR045142">
    <property type="entry name" value="BCAS3-like"/>
</dbReference>
<dbReference type="Pfam" id="PF12490">
    <property type="entry name" value="BCAS3"/>
    <property type="match status" value="1"/>
</dbReference>
<dbReference type="Gene3D" id="2.130.10.10">
    <property type="entry name" value="YVTN repeat-like/Quinoprotein amine dehydrogenase"/>
    <property type="match status" value="1"/>
</dbReference>
<gene>
    <name evidence="10" type="ORF">CXB51_033685</name>
</gene>
<dbReference type="SUPFAM" id="SSF56112">
    <property type="entry name" value="Protein kinase-like (PK-like)"/>
    <property type="match status" value="1"/>
</dbReference>
<feature type="region of interest" description="Disordered" evidence="8">
    <location>
        <begin position="1415"/>
        <end position="1446"/>
    </location>
</feature>
<dbReference type="Pfam" id="PF21034">
    <property type="entry name" value="BCAS3_WD40"/>
    <property type="match status" value="1"/>
</dbReference>
<dbReference type="EMBL" id="JAHUZN010000012">
    <property type="protein sequence ID" value="KAG8473939.1"/>
    <property type="molecule type" value="Genomic_DNA"/>
</dbReference>
<dbReference type="InterPro" id="IPR001680">
    <property type="entry name" value="WD40_rpt"/>
</dbReference>
<dbReference type="OrthoDB" id="25778at2759"/>
<sequence length="1588" mass="175293">MEKKVDTCSPTGVLEDFFRSEEFERTNSCKEPTNDQSSKQGGSKWRGLAQLFRSKSKKSLANLQNFGSFRLSLRSNSMRENFAVAPAFLSGSYNNRKNFTLSELQAATKNFSTENLVGKGGYAEVYKGSLRNGQLVAIKRLTKGTADEIIGDFLSELGIMAHVNHPNTAKLIGYGIEGGMHLVLELSPNGSLASLLYGSKEKLTWGIRFKIALGAAEGLRYLHEGCKRRIIHRDIKAANILLTKDFDPQVPSKTKSSNVPFLTLLYSNIRKQQICDFGLAKWLPENWTHHTVSKFEGTFGYLAPEYLMHGIVDEKTDVFAFGVLLLELVTGRRALDYSQQSLVLWAKPLLKKNEIRELIDPDLGNDYSAREMSLVLLAALLCIHRSSIRRPQMTQARRQVPHQSFDNFHAYIHITYTYTYIYVVQLLNGNPNSLKSIKKCRVPLLRVVIQSPSHTARSTSPPPNQNFTSYSIPSISARVMLAFLLLTSQNTGFSSGDQENRMLNPIVGDQRCYSPVVTVVKAELGRCDAGGDSDRGGGEEGEDWRMRKGKGRNNGLLPNSLRIISSCLKTVSSNASNVASTVRSAGASVAASISTSSEDHKDQVTWAGFDRLELDPSHFKRVLLLGYQNGFQVLDVEDASNYSELVSKRHDAALPLSSDGQEGFKLSHPMLLVVAGYDTNSSRLAQNTGHSVGVAQDCRMEPQSGNTVNSPTTVRFYSLQSHSYVHVLRFRSSVCMIRCSSRIVAVGLATQIYCFDALTLENKFSVLTYPVPQLAGQGAVGVNVGLGPMAVGPRWLAYASNNPLLSNTGRLSPQNLTPSPGVSPSTSPGGSSLVARYAMESSKHLATGLINLGDMGYRTLSKCCQELLPDGSHSPVSQNSVWKVGRLAGTDMDNAGMVVIKDFVSRDVISQFKAHTSPISALSFDPSGTLLVTASVYGNNINIFRIMPSYVRSGSGVQSSDWSSSHVHLYKLHRGMTSAMIQDICFSHYSQWVAIVSSKGTCHIFVLSPFGGDTGFQTLSSQGEEPSLFPVISLPWWSTSSCVTNKQSFPPPLPVALSVVSRIKYSSFGWLNTVSNAANSATGKVFVPSGAVAAVFHNSILLAPQHVVSRTNSLEHLLVYTPSGHVVQHELLPSIGADSGASNLRFQTASYTHVQEDDLRVKVEPVQWWDVCRRSDWPEREESISKATLERQDLAEVVQSKSVCEEYSINSLEINDNVRGEKTSTPFPTKPHESFHWYLSNAEVQVNSWRLPTWQKSKISFYMMDSSRANSHNGGEFEIEEVPVHEVEIKSKELLPVFDRFHRIKSSWNDRCFSVGKYPLSLSPDLHQGEYKASQEIIICHSKPASLSSTESSEGGSSRRLDNILDFDQINSEKPYPPIYQGLNETCHGKMGNGFIEPLVLNQESLTVQSSPFQHSENIYNDTGHSERSDFSSLERELPPSRSKAEGMPSFNAVGIGAASMLHVDHYDAPKNILADESSFSAQQIAVDFVHFREGHYEIIQQNGSGKLSVHANDNIDSISSNHCGKEKLEEDGENDEVLGGIFLFSEEGRKLQVMGQHPQTPFAFLVNNVVYPPLSKIILTWPFTRND</sequence>
<keyword evidence="11" id="KW-1185">Reference proteome</keyword>
<dbReference type="InterPro" id="IPR017441">
    <property type="entry name" value="Protein_kinase_ATP_BS"/>
</dbReference>
<dbReference type="InterPro" id="IPR048382">
    <property type="entry name" value="BCAS3_WD40"/>
</dbReference>
<keyword evidence="5" id="KW-0418">Kinase</keyword>
<dbReference type="Pfam" id="PF07714">
    <property type="entry name" value="PK_Tyr_Ser-Thr"/>
    <property type="match status" value="1"/>
</dbReference>
<keyword evidence="6 7" id="KW-0067">ATP-binding</keyword>